<keyword evidence="2" id="KW-1185">Reference proteome</keyword>
<reference evidence="1" key="1">
    <citation type="journal article" date="2015" name="PeerJ">
        <title>First genomic representation of candidate bacterial phylum KSB3 points to enhanced environmental sensing as a trigger of wastewater bulking.</title>
        <authorList>
            <person name="Sekiguchi Y."/>
            <person name="Ohashi A."/>
            <person name="Parks D.H."/>
            <person name="Yamauchi T."/>
            <person name="Tyson G.W."/>
            <person name="Hugenholtz P."/>
        </authorList>
    </citation>
    <scope>NUCLEOTIDE SEQUENCE [LARGE SCALE GENOMIC DNA]</scope>
</reference>
<gene>
    <name evidence="1" type="ORF">U14_01430</name>
</gene>
<proteinExistence type="predicted"/>
<dbReference type="AntiFam" id="ANF00222">
    <property type="entry name" value="Shadow ORF (opposite groL1)"/>
</dbReference>
<organism evidence="1">
    <name type="scientific">Candidatus Moduliflexus flocculans</name>
    <dbReference type="NCBI Taxonomy" id="1499966"/>
    <lineage>
        <taxon>Bacteria</taxon>
        <taxon>Candidatus Moduliflexota</taxon>
        <taxon>Candidatus Moduliflexia</taxon>
        <taxon>Candidatus Moduliflexales</taxon>
        <taxon>Candidatus Moduliflexaceae</taxon>
    </lineage>
</organism>
<protein>
    <submittedName>
        <fullName evidence="1">Uncharacterized protein</fullName>
    </submittedName>
</protein>
<dbReference type="AlphaFoldDB" id="A0A0S6VS35"/>
<dbReference type="EMBL" id="DF820456">
    <property type="protein sequence ID" value="GAK50203.1"/>
    <property type="molecule type" value="Genomic_DNA"/>
</dbReference>
<dbReference type="Proteomes" id="UP000030700">
    <property type="component" value="Unassembled WGS sequence"/>
</dbReference>
<accession>A0A0S6VS35</accession>
<sequence length="343" mass="39324">MQLFAVIIRGRVGNLGFNLFDAALDLVRRPGAFDNGRVVFVNRDPFGFAEVVQRDAVELDAKIIGNHLAVGQNGNVFQHRFAAVAEARRFHGGHIQRAAQFVDHEGRQRFAFHVFRDNHERFAHARHLFQNREQVFHAADLFLIDQNVRVIENRFHPFRVGHKIGREIAAIKLHPFHHVQRGFHAFRFFHRDDAVFADFIHRFGDDFADGGIVIRGDRADLFDFQLAFHRLADLFQFRHDRLDGLVNAAFQIHRVGARRDIFAAFAENRLRQHGRRRRAIARDIAGFAGDFVHEARAHVFERIRQFDFFGDGHAVFGAGGSAEFFVNHHVAAFGPEGNLDSVC</sequence>
<dbReference type="HOGENOM" id="CLU_808126_0_0_0"/>
<evidence type="ECO:0000313" key="1">
    <source>
        <dbReference type="EMBL" id="GAK50203.1"/>
    </source>
</evidence>
<name>A0A0S6VS35_9BACT</name>
<evidence type="ECO:0000313" key="2">
    <source>
        <dbReference type="Proteomes" id="UP000030700"/>
    </source>
</evidence>